<dbReference type="Pfam" id="PF07734">
    <property type="entry name" value="FBA_1"/>
    <property type="match status" value="1"/>
</dbReference>
<proteinExistence type="predicted"/>
<comment type="caution">
    <text evidence="2">The sequence shown here is derived from an EMBL/GenBank/DDBJ whole genome shotgun (WGS) entry which is preliminary data.</text>
</comment>
<dbReference type="PROSITE" id="PS50181">
    <property type="entry name" value="FBOX"/>
    <property type="match status" value="1"/>
</dbReference>
<organism evidence="2 3">
    <name type="scientific">Artemisia annua</name>
    <name type="common">Sweet wormwood</name>
    <dbReference type="NCBI Taxonomy" id="35608"/>
    <lineage>
        <taxon>Eukaryota</taxon>
        <taxon>Viridiplantae</taxon>
        <taxon>Streptophyta</taxon>
        <taxon>Embryophyta</taxon>
        <taxon>Tracheophyta</taxon>
        <taxon>Spermatophyta</taxon>
        <taxon>Magnoliopsida</taxon>
        <taxon>eudicotyledons</taxon>
        <taxon>Gunneridae</taxon>
        <taxon>Pentapetalae</taxon>
        <taxon>asterids</taxon>
        <taxon>campanulids</taxon>
        <taxon>Asterales</taxon>
        <taxon>Asteraceae</taxon>
        <taxon>Asteroideae</taxon>
        <taxon>Anthemideae</taxon>
        <taxon>Artemisiinae</taxon>
        <taxon>Artemisia</taxon>
    </lineage>
</organism>
<dbReference type="CDD" id="cd22157">
    <property type="entry name" value="F-box_AtFBW1-like"/>
    <property type="match status" value="1"/>
</dbReference>
<accession>A0A2U1N545</accession>
<dbReference type="AlphaFoldDB" id="A0A2U1N545"/>
<dbReference type="PANTHER" id="PTHR31672:SF13">
    <property type="entry name" value="F-BOX PROTEIN CPR30-LIKE"/>
    <property type="match status" value="1"/>
</dbReference>
<feature type="domain" description="F-box" evidence="1">
    <location>
        <begin position="1"/>
        <end position="43"/>
    </location>
</feature>
<dbReference type="OrthoDB" id="591557at2759"/>
<dbReference type="NCBIfam" id="TIGR01640">
    <property type="entry name" value="F_box_assoc_1"/>
    <property type="match status" value="1"/>
</dbReference>
<sequence length="318" mass="36334">MRDLPRDVLIHILIRLPAKSLGQFKSVCKYWFSLISSADFVKLHHHQAISNTSTNHSRVFIMSCYSLHSANFASLSCYEGFNDDDTSAIVTLNNPLEKEPPTHNYELMGSCYGLIYFLLKNDCILLWNPTTQEKRLIPDSSTSFSDGTRFYGLGYDLKKDDYKMVRACHSISSKSISSEVFNLKTGSWRTVQVSRIDINRPEEIETFSNGAVHWLVKSVCGSDKTDTILSFDMKEEIFKEIVLPNFTRSESAVFVDLGDLKGCLYAVYGGDNGVDLNFWVMKEYGVESSWSMMIRLNCVEFDSDYYMWPVCFTHEGML</sequence>
<dbReference type="SUPFAM" id="SSF81383">
    <property type="entry name" value="F-box domain"/>
    <property type="match status" value="1"/>
</dbReference>
<reference evidence="2 3" key="1">
    <citation type="journal article" date="2018" name="Mol. Plant">
        <title>The genome of Artemisia annua provides insight into the evolution of Asteraceae family and artemisinin biosynthesis.</title>
        <authorList>
            <person name="Shen Q."/>
            <person name="Zhang L."/>
            <person name="Liao Z."/>
            <person name="Wang S."/>
            <person name="Yan T."/>
            <person name="Shi P."/>
            <person name="Liu M."/>
            <person name="Fu X."/>
            <person name="Pan Q."/>
            <person name="Wang Y."/>
            <person name="Lv Z."/>
            <person name="Lu X."/>
            <person name="Zhang F."/>
            <person name="Jiang W."/>
            <person name="Ma Y."/>
            <person name="Chen M."/>
            <person name="Hao X."/>
            <person name="Li L."/>
            <person name="Tang Y."/>
            <person name="Lv G."/>
            <person name="Zhou Y."/>
            <person name="Sun X."/>
            <person name="Brodelius P.E."/>
            <person name="Rose J.K.C."/>
            <person name="Tang K."/>
        </authorList>
    </citation>
    <scope>NUCLEOTIDE SEQUENCE [LARGE SCALE GENOMIC DNA]</scope>
    <source>
        <strain evidence="3">cv. Huhao1</strain>
        <tissue evidence="2">Leaf</tissue>
    </source>
</reference>
<dbReference type="InterPro" id="IPR050796">
    <property type="entry name" value="SCF_F-box_component"/>
</dbReference>
<gene>
    <name evidence="2" type="ORF">CTI12_AA303910</name>
</gene>
<name>A0A2U1N545_ARTAN</name>
<evidence type="ECO:0000313" key="2">
    <source>
        <dbReference type="EMBL" id="PWA68632.1"/>
    </source>
</evidence>
<dbReference type="InterPro" id="IPR017451">
    <property type="entry name" value="F-box-assoc_interact_dom"/>
</dbReference>
<protein>
    <submittedName>
        <fullName evidence="2">F-box domain-containing protein</fullName>
    </submittedName>
</protein>
<dbReference type="Pfam" id="PF00646">
    <property type="entry name" value="F-box"/>
    <property type="match status" value="1"/>
</dbReference>
<dbReference type="Proteomes" id="UP000245207">
    <property type="component" value="Unassembled WGS sequence"/>
</dbReference>
<dbReference type="InterPro" id="IPR011043">
    <property type="entry name" value="Gal_Oxase/kelch_b-propeller"/>
</dbReference>
<dbReference type="InterPro" id="IPR001810">
    <property type="entry name" value="F-box_dom"/>
</dbReference>
<dbReference type="InterPro" id="IPR006527">
    <property type="entry name" value="F-box-assoc_dom_typ1"/>
</dbReference>
<dbReference type="PANTHER" id="PTHR31672">
    <property type="entry name" value="BNACNNG10540D PROTEIN"/>
    <property type="match status" value="1"/>
</dbReference>
<dbReference type="EMBL" id="PKPP01003595">
    <property type="protein sequence ID" value="PWA68632.1"/>
    <property type="molecule type" value="Genomic_DNA"/>
</dbReference>
<dbReference type="STRING" id="35608.A0A2U1N545"/>
<dbReference type="InterPro" id="IPR036047">
    <property type="entry name" value="F-box-like_dom_sf"/>
</dbReference>
<keyword evidence="3" id="KW-1185">Reference proteome</keyword>
<evidence type="ECO:0000313" key="3">
    <source>
        <dbReference type="Proteomes" id="UP000245207"/>
    </source>
</evidence>
<dbReference type="Gene3D" id="1.20.1280.50">
    <property type="match status" value="1"/>
</dbReference>
<dbReference type="SMART" id="SM00256">
    <property type="entry name" value="FBOX"/>
    <property type="match status" value="1"/>
</dbReference>
<dbReference type="SUPFAM" id="SSF50965">
    <property type="entry name" value="Galactose oxidase, central domain"/>
    <property type="match status" value="1"/>
</dbReference>
<evidence type="ECO:0000259" key="1">
    <source>
        <dbReference type="PROSITE" id="PS50181"/>
    </source>
</evidence>